<feature type="compositionally biased region" description="Basic and acidic residues" evidence="1">
    <location>
        <begin position="15"/>
        <end position="30"/>
    </location>
</feature>
<feature type="compositionally biased region" description="Basic and acidic residues" evidence="1">
    <location>
        <begin position="81"/>
        <end position="90"/>
    </location>
</feature>
<name>A0AAE0GZ90_9CHLO</name>
<keyword evidence="3" id="KW-1185">Reference proteome</keyword>
<accession>A0AAE0GZ90</accession>
<organism evidence="2 3">
    <name type="scientific">Cymbomonas tetramitiformis</name>
    <dbReference type="NCBI Taxonomy" id="36881"/>
    <lineage>
        <taxon>Eukaryota</taxon>
        <taxon>Viridiplantae</taxon>
        <taxon>Chlorophyta</taxon>
        <taxon>Pyramimonadophyceae</taxon>
        <taxon>Pyramimonadales</taxon>
        <taxon>Pyramimonadaceae</taxon>
        <taxon>Cymbomonas</taxon>
    </lineage>
</organism>
<reference evidence="2 3" key="1">
    <citation type="journal article" date="2015" name="Genome Biol. Evol.">
        <title>Comparative Genomics of a Bacterivorous Green Alga Reveals Evolutionary Causalities and Consequences of Phago-Mixotrophic Mode of Nutrition.</title>
        <authorList>
            <person name="Burns J.A."/>
            <person name="Paasch A."/>
            <person name="Narechania A."/>
            <person name="Kim E."/>
        </authorList>
    </citation>
    <scope>NUCLEOTIDE SEQUENCE [LARGE SCALE GENOMIC DNA]</scope>
    <source>
        <strain evidence="2 3">PLY_AMNH</strain>
    </source>
</reference>
<evidence type="ECO:0000313" key="3">
    <source>
        <dbReference type="Proteomes" id="UP001190700"/>
    </source>
</evidence>
<protein>
    <submittedName>
        <fullName evidence="2">Uncharacterized protein</fullName>
    </submittedName>
</protein>
<gene>
    <name evidence="2" type="ORF">CYMTET_5608</name>
</gene>
<evidence type="ECO:0000313" key="2">
    <source>
        <dbReference type="EMBL" id="KAK3286856.1"/>
    </source>
</evidence>
<proteinExistence type="predicted"/>
<feature type="region of interest" description="Disordered" evidence="1">
    <location>
        <begin position="1"/>
        <end position="118"/>
    </location>
</feature>
<sequence length="118" mass="13628">MAELQGGPTTWTHQPKKEHAFRWEAHRDQAEQTEEEQTLMHDLTPNPQQQADQTRDREERQLRDMMEQQEDEEMLQLQEAEGQHEPRDGIDMTAHSQEEPLNPPRATGDTTGGTGEKA</sequence>
<dbReference type="EMBL" id="LGRX02001104">
    <property type="protein sequence ID" value="KAK3286856.1"/>
    <property type="molecule type" value="Genomic_DNA"/>
</dbReference>
<dbReference type="AlphaFoldDB" id="A0AAE0GZ90"/>
<comment type="caution">
    <text evidence="2">The sequence shown here is derived from an EMBL/GenBank/DDBJ whole genome shotgun (WGS) entry which is preliminary data.</text>
</comment>
<feature type="compositionally biased region" description="Basic and acidic residues" evidence="1">
    <location>
        <begin position="53"/>
        <end position="66"/>
    </location>
</feature>
<evidence type="ECO:0000256" key="1">
    <source>
        <dbReference type="SAM" id="MobiDB-lite"/>
    </source>
</evidence>
<dbReference type="Proteomes" id="UP001190700">
    <property type="component" value="Unassembled WGS sequence"/>
</dbReference>